<feature type="domain" description="Tetrapyrrole methylase" evidence="2">
    <location>
        <begin position="1"/>
        <end position="206"/>
    </location>
</feature>
<dbReference type="PANTHER" id="PTHR45790">
    <property type="entry name" value="SIROHEME SYNTHASE-RELATED"/>
    <property type="match status" value="1"/>
</dbReference>
<accession>A0ABS6TAV2</accession>
<keyword evidence="4" id="KW-1185">Reference proteome</keyword>
<keyword evidence="3" id="KW-0489">Methyltransferase</keyword>
<reference evidence="3 4" key="1">
    <citation type="submission" date="2021-06" db="EMBL/GenBank/DDBJ databases">
        <title>Enterococcus alishanensis sp. nov., a novel lactic acid bacterium isolated from fresh coffee beans.</title>
        <authorList>
            <person name="Chen Y.-S."/>
        </authorList>
    </citation>
    <scope>NUCLEOTIDE SEQUENCE [LARGE SCALE GENOMIC DNA]</scope>
    <source>
        <strain evidence="3 4">ALS3</strain>
    </source>
</reference>
<comment type="caution">
    <text evidence="3">The sequence shown here is derived from an EMBL/GenBank/DDBJ whole genome shotgun (WGS) entry which is preliminary data.</text>
</comment>
<dbReference type="InterPro" id="IPR006366">
    <property type="entry name" value="CobA/CysG_C"/>
</dbReference>
<dbReference type="GO" id="GO:0032259">
    <property type="term" value="P:methylation"/>
    <property type="evidence" value="ECO:0007669"/>
    <property type="project" value="UniProtKB-KW"/>
</dbReference>
<dbReference type="Proteomes" id="UP000774130">
    <property type="component" value="Unassembled WGS sequence"/>
</dbReference>
<dbReference type="CDD" id="cd11642">
    <property type="entry name" value="SUMT"/>
    <property type="match status" value="1"/>
</dbReference>
<keyword evidence="1" id="KW-0627">Porphyrin biosynthesis</keyword>
<dbReference type="NCBIfam" id="TIGR01469">
    <property type="entry name" value="cobA_cysG_Cterm"/>
    <property type="match status" value="1"/>
</dbReference>
<name>A0ABS6TAV2_9ENTE</name>
<dbReference type="Pfam" id="PF00590">
    <property type="entry name" value="TP_methylase"/>
    <property type="match status" value="1"/>
</dbReference>
<organism evidence="3 4">
    <name type="scientific">Enterococcus alishanensis</name>
    <dbReference type="NCBI Taxonomy" id="1303817"/>
    <lineage>
        <taxon>Bacteria</taxon>
        <taxon>Bacillati</taxon>
        <taxon>Bacillota</taxon>
        <taxon>Bacilli</taxon>
        <taxon>Lactobacillales</taxon>
        <taxon>Enterococcaceae</taxon>
        <taxon>Enterococcus</taxon>
    </lineage>
</organism>
<evidence type="ECO:0000313" key="3">
    <source>
        <dbReference type="EMBL" id="MBV7390043.1"/>
    </source>
</evidence>
<gene>
    <name evidence="3" type="primary">cobA</name>
    <name evidence="3" type="ORF">KUA55_05070</name>
</gene>
<dbReference type="NCBIfam" id="NF004790">
    <property type="entry name" value="PRK06136.1"/>
    <property type="match status" value="1"/>
</dbReference>
<sequence length="314" mass="35394">MISFVGSGPGDLELITAKGQRRLQEADVVIYDRLVNPLLLFHCSKTCQFIYVGKTPYVASMKQTEINQLLTIYGNKNQRVVRLKGGDPAIFGRLLEELAVCKENHISFEVIPGITAASGTAVYNGMPLTERGQAQSVTFMTGRIQTSEENHFPVMGKNQTICLYMGVEALKKFIPHLINQGFLPDTKICAISWGTYGRQQKAVGTLLTIEDLIEKQKITNPAMIIVGEVVSNEASYNWFQQLPKYGQRVLLVSTRSPEISELIAYTEKGADVWWQQVGEKRDLRFDSISERYLAEQSYHEVIFVDKKAKELYQT</sequence>
<evidence type="ECO:0000256" key="1">
    <source>
        <dbReference type="ARBA" id="ARBA00023244"/>
    </source>
</evidence>
<dbReference type="InterPro" id="IPR000878">
    <property type="entry name" value="4pyrrol_Mease"/>
</dbReference>
<dbReference type="EC" id="2.1.1.107" evidence="3"/>
<proteinExistence type="predicted"/>
<dbReference type="GO" id="GO:0004851">
    <property type="term" value="F:uroporphyrin-III C-methyltransferase activity"/>
    <property type="evidence" value="ECO:0007669"/>
    <property type="project" value="UniProtKB-EC"/>
</dbReference>
<dbReference type="PANTHER" id="PTHR45790:SF3">
    <property type="entry name" value="S-ADENOSYL-L-METHIONINE-DEPENDENT UROPORPHYRINOGEN III METHYLTRANSFERASE, CHLOROPLASTIC"/>
    <property type="match status" value="1"/>
</dbReference>
<protein>
    <submittedName>
        <fullName evidence="3">Uroporphyrinogen-III C-methyltransferase</fullName>
        <ecNumber evidence="3">2.1.1.107</ecNumber>
    </submittedName>
</protein>
<dbReference type="RefSeq" id="WP_218325096.1">
    <property type="nucleotide sequence ID" value="NZ_JAHUZB010000002.1"/>
</dbReference>
<evidence type="ECO:0000259" key="2">
    <source>
        <dbReference type="Pfam" id="PF00590"/>
    </source>
</evidence>
<keyword evidence="3" id="KW-0808">Transferase</keyword>
<dbReference type="EMBL" id="JAHUZB010000002">
    <property type="protein sequence ID" value="MBV7390043.1"/>
    <property type="molecule type" value="Genomic_DNA"/>
</dbReference>
<dbReference type="InterPro" id="IPR050161">
    <property type="entry name" value="Siro_Cobalamin_biosynth"/>
</dbReference>
<evidence type="ECO:0000313" key="4">
    <source>
        <dbReference type="Proteomes" id="UP000774130"/>
    </source>
</evidence>